<evidence type="ECO:0000313" key="1">
    <source>
        <dbReference type="EMBL" id="KAH7927796.1"/>
    </source>
</evidence>
<reference evidence="1" key="1">
    <citation type="journal article" date="2021" name="New Phytol.">
        <title>Evolutionary innovations through gain and loss of genes in the ectomycorrhizal Boletales.</title>
        <authorList>
            <person name="Wu G."/>
            <person name="Miyauchi S."/>
            <person name="Morin E."/>
            <person name="Kuo A."/>
            <person name="Drula E."/>
            <person name="Varga T."/>
            <person name="Kohler A."/>
            <person name="Feng B."/>
            <person name="Cao Y."/>
            <person name="Lipzen A."/>
            <person name="Daum C."/>
            <person name="Hundley H."/>
            <person name="Pangilinan J."/>
            <person name="Johnson J."/>
            <person name="Barry K."/>
            <person name="LaButti K."/>
            <person name="Ng V."/>
            <person name="Ahrendt S."/>
            <person name="Min B."/>
            <person name="Choi I.G."/>
            <person name="Park H."/>
            <person name="Plett J.M."/>
            <person name="Magnuson J."/>
            <person name="Spatafora J.W."/>
            <person name="Nagy L.G."/>
            <person name="Henrissat B."/>
            <person name="Grigoriev I.V."/>
            <person name="Yang Z.L."/>
            <person name="Xu J."/>
            <person name="Martin F.M."/>
        </authorList>
    </citation>
    <scope>NUCLEOTIDE SEQUENCE</scope>
    <source>
        <strain evidence="1">KUC20120723A-06</strain>
    </source>
</reference>
<dbReference type="EMBL" id="MU266361">
    <property type="protein sequence ID" value="KAH7927796.1"/>
    <property type="molecule type" value="Genomic_DNA"/>
</dbReference>
<organism evidence="1 2">
    <name type="scientific">Leucogyrophana mollusca</name>
    <dbReference type="NCBI Taxonomy" id="85980"/>
    <lineage>
        <taxon>Eukaryota</taxon>
        <taxon>Fungi</taxon>
        <taxon>Dikarya</taxon>
        <taxon>Basidiomycota</taxon>
        <taxon>Agaricomycotina</taxon>
        <taxon>Agaricomycetes</taxon>
        <taxon>Agaricomycetidae</taxon>
        <taxon>Boletales</taxon>
        <taxon>Boletales incertae sedis</taxon>
        <taxon>Leucogyrophana</taxon>
    </lineage>
</organism>
<proteinExistence type="predicted"/>
<evidence type="ECO:0000313" key="2">
    <source>
        <dbReference type="Proteomes" id="UP000790709"/>
    </source>
</evidence>
<gene>
    <name evidence="1" type="ORF">BV22DRAFT_251355</name>
</gene>
<accession>A0ACB8BRU5</accession>
<protein>
    <submittedName>
        <fullName evidence="1">Uncharacterized protein</fullName>
    </submittedName>
</protein>
<keyword evidence="2" id="KW-1185">Reference proteome</keyword>
<sequence length="183" mass="20963">MRDWEGYALTVYTEYGKFPVFDGELSSIWNDPDCGGKSEAFWGFADACACQNFKDRRPRDAACRPKHSSCKCNVRAARFSNLQYRWDIKLLSTVTNTLRRRANTEVTGARARSRHWAWWMLLNGNARPKWRRERGAASQNFAERSPKPAPRLRAFPTDVVVTPERATSTQNDRQSKSPSNQGS</sequence>
<name>A0ACB8BRU5_9AGAM</name>
<dbReference type="Proteomes" id="UP000790709">
    <property type="component" value="Unassembled WGS sequence"/>
</dbReference>
<comment type="caution">
    <text evidence="1">The sequence shown here is derived from an EMBL/GenBank/DDBJ whole genome shotgun (WGS) entry which is preliminary data.</text>
</comment>